<reference evidence="2 3" key="1">
    <citation type="journal article" date="2019" name="Mol. Biol. Evol.">
        <title>Blast fungal genomes show frequent chromosomal changes, gene gains and losses, and effector gene turnover.</title>
        <authorList>
            <person name="Gomez Luciano L.B."/>
            <person name="Jason Tsai I."/>
            <person name="Chuma I."/>
            <person name="Tosa Y."/>
            <person name="Chen Y.H."/>
            <person name="Li J.Y."/>
            <person name="Li M.Y."/>
            <person name="Jade Lu M.Y."/>
            <person name="Nakayashiki H."/>
            <person name="Li W.H."/>
        </authorList>
    </citation>
    <scope>NUCLEOTIDE SEQUENCE [LARGE SCALE GENOMIC DNA]</scope>
    <source>
        <strain evidence="2 3">NI907</strain>
    </source>
</reference>
<sequence length="300" mass="30949">MPAAKPKLASLTTPVSASFPADAIASAVSSAKTPLSAVLRDPLASAGLPSAGLPSAGMVSPFGTVAMVKTEEGMIKTPISPPVAYIDFLRLASPTSMPSPAVLSPPLTAGATKSKLNRTSTSDSTNSTSTCKTASSDEAADEAGDRDLVDSGPSTATSEDSECSCDCDNAHKSPLNKCAVVSSSPFAVYPLSAPATGQAHFPSLKVPPSPAKGNVDSPVQSPFSARSVKSPFDWEAALKARRYADAAKTSNSGHRRGCSKSTSATNSRTSVRHIREVVTRTVTYTPKMDPAPKGKRRKVQ</sequence>
<feature type="region of interest" description="Disordered" evidence="1">
    <location>
        <begin position="246"/>
        <end position="300"/>
    </location>
</feature>
<dbReference type="PANTHER" id="PTHR42053">
    <property type="match status" value="1"/>
</dbReference>
<accession>A0A6P8AUW5</accession>
<dbReference type="Proteomes" id="UP000515153">
    <property type="component" value="Chromosome V"/>
</dbReference>
<reference evidence="3" key="2">
    <citation type="submission" date="2019-10" db="EMBL/GenBank/DDBJ databases">
        <authorList>
            <consortium name="NCBI Genome Project"/>
        </authorList>
    </citation>
    <scope>NUCLEOTIDE SEQUENCE</scope>
    <source>
        <strain evidence="3">NI907</strain>
    </source>
</reference>
<organism evidence="2 3">
    <name type="scientific">Pyricularia grisea</name>
    <name type="common">Crabgrass-specific blast fungus</name>
    <name type="synonym">Magnaporthe grisea</name>
    <dbReference type="NCBI Taxonomy" id="148305"/>
    <lineage>
        <taxon>Eukaryota</taxon>
        <taxon>Fungi</taxon>
        <taxon>Dikarya</taxon>
        <taxon>Ascomycota</taxon>
        <taxon>Pezizomycotina</taxon>
        <taxon>Sordariomycetes</taxon>
        <taxon>Sordariomycetidae</taxon>
        <taxon>Magnaporthales</taxon>
        <taxon>Pyriculariaceae</taxon>
        <taxon>Pyricularia</taxon>
    </lineage>
</organism>
<feature type="region of interest" description="Disordered" evidence="1">
    <location>
        <begin position="204"/>
        <end position="225"/>
    </location>
</feature>
<evidence type="ECO:0000256" key="1">
    <source>
        <dbReference type="SAM" id="MobiDB-lite"/>
    </source>
</evidence>
<gene>
    <name evidence="3" type="ORF">PgNI_08992</name>
</gene>
<feature type="compositionally biased region" description="Polar residues" evidence="1">
    <location>
        <begin position="259"/>
        <end position="269"/>
    </location>
</feature>
<dbReference type="RefSeq" id="XP_030978644.1">
    <property type="nucleotide sequence ID" value="XM_031128982.1"/>
</dbReference>
<dbReference type="PANTHER" id="PTHR42053:SF1">
    <property type="match status" value="1"/>
</dbReference>
<name>A0A6P8AUW5_PYRGI</name>
<reference evidence="3" key="3">
    <citation type="submission" date="2025-08" db="UniProtKB">
        <authorList>
            <consortium name="RefSeq"/>
        </authorList>
    </citation>
    <scope>IDENTIFICATION</scope>
    <source>
        <strain evidence="3">NI907</strain>
    </source>
</reference>
<evidence type="ECO:0000313" key="2">
    <source>
        <dbReference type="Proteomes" id="UP000515153"/>
    </source>
</evidence>
<protein>
    <submittedName>
        <fullName evidence="3">Uncharacterized protein</fullName>
    </submittedName>
</protein>
<feature type="compositionally biased region" description="Low complexity" evidence="1">
    <location>
        <begin position="119"/>
        <end position="137"/>
    </location>
</feature>
<dbReference type="GeneID" id="41963890"/>
<feature type="region of interest" description="Disordered" evidence="1">
    <location>
        <begin position="98"/>
        <end position="165"/>
    </location>
</feature>
<dbReference type="AlphaFoldDB" id="A0A6P8AUW5"/>
<keyword evidence="2" id="KW-1185">Reference proteome</keyword>
<dbReference type="KEGG" id="pgri:PgNI_08992"/>
<evidence type="ECO:0000313" key="3">
    <source>
        <dbReference type="RefSeq" id="XP_030978644.1"/>
    </source>
</evidence>
<proteinExistence type="predicted"/>